<evidence type="ECO:0000256" key="5">
    <source>
        <dbReference type="ARBA" id="ARBA00045851"/>
    </source>
</evidence>
<dbReference type="Gramene" id="Pp3c24_8110V3.2">
    <property type="protein sequence ID" value="Pp3c24_8110V3.2"/>
    <property type="gene ID" value="Pp3c24_8110"/>
</dbReference>
<dbReference type="InParanoid" id="A0A7I4CXX2"/>
<dbReference type="Proteomes" id="UP000006727">
    <property type="component" value="Chromosome 24"/>
</dbReference>
<sequence>MEASPKLSTILEAGGDHGKLEELPEPYTHYLDRISCKEGYRAGVYWTSGDHYCGEWHENKRHGKGMHTYQNGNRYEGEWKNGKKDGHGTFWIKSGRYYIRKYKGKWKENQYGVSLMPSPSSWPLQFPSAHFTSSQRRSSTAGKVSMTDCLCRGMGHTLDWEESSTWASGKEASDTGWVSKPTGIGVTRARPSITCTTGDGLMGSVRAKATSPCFKNDWKEGMGVFYFKDKQSKYEGLWRNDSAVSGLYSRNMKLGQPELPFVMVPSCEGLNKQCLKLAASQPLPQRYDKTTRRTDPALCTRKFYNVLYKSPLLD</sequence>
<dbReference type="InterPro" id="IPR052472">
    <property type="entry name" value="MORN3"/>
</dbReference>
<keyword evidence="7" id="KW-1185">Reference proteome</keyword>
<organism evidence="6 7">
    <name type="scientific">Physcomitrium patens</name>
    <name type="common">Spreading-leaved earth moss</name>
    <name type="synonym">Physcomitrella patens</name>
    <dbReference type="NCBI Taxonomy" id="3218"/>
    <lineage>
        <taxon>Eukaryota</taxon>
        <taxon>Viridiplantae</taxon>
        <taxon>Streptophyta</taxon>
        <taxon>Embryophyta</taxon>
        <taxon>Bryophyta</taxon>
        <taxon>Bryophytina</taxon>
        <taxon>Bryopsida</taxon>
        <taxon>Funariidae</taxon>
        <taxon>Funariales</taxon>
        <taxon>Funariaceae</taxon>
        <taxon>Physcomitrium</taxon>
    </lineage>
</organism>
<dbReference type="GO" id="GO:0016020">
    <property type="term" value="C:membrane"/>
    <property type="evidence" value="ECO:0007669"/>
    <property type="project" value="UniProtKB-ARBA"/>
</dbReference>
<accession>A0A7I4CXX2</accession>
<proteinExistence type="predicted"/>
<dbReference type="PANTHER" id="PTHR46511">
    <property type="entry name" value="MORN REPEAT-CONTAINING PROTEIN 3"/>
    <property type="match status" value="1"/>
</dbReference>
<dbReference type="EMBL" id="ABEU02000024">
    <property type="status" value="NOT_ANNOTATED_CDS"/>
    <property type="molecule type" value="Genomic_DNA"/>
</dbReference>
<gene>
    <name evidence="6" type="primary">LOC112276796</name>
</gene>
<keyword evidence="3" id="KW-0968">Cytoplasmic vesicle</keyword>
<dbReference type="AlphaFoldDB" id="A0A7I4CXX2"/>
<evidence type="ECO:0000256" key="3">
    <source>
        <dbReference type="ARBA" id="ARBA00023329"/>
    </source>
</evidence>
<dbReference type="EnsemblPlants" id="Pp3c24_8110V3.2">
    <property type="protein sequence ID" value="Pp3c24_8110V3.2"/>
    <property type="gene ID" value="Pp3c24_8110"/>
</dbReference>
<evidence type="ECO:0000256" key="1">
    <source>
        <dbReference type="ARBA" id="ARBA00004218"/>
    </source>
</evidence>
<comment type="function">
    <text evidence="5">Assembles a suppression complex (suppresome) by tethering SIRT1 and MDM2 to regulate composite modifications of p53/TP53. Confers both deacetylation-mediated functional inactivation, by SIRT1, and ubiquitination-dependent degradation, by MDM2, of p53/TP53, promoting a proliferative and cell survival behaviors. May play a role in the regulation of spermatogenesis.</text>
</comment>
<dbReference type="InterPro" id="IPR003409">
    <property type="entry name" value="MORN"/>
</dbReference>
<keyword evidence="2" id="KW-0677">Repeat</keyword>
<name>A0A7I4CXX2_PHYPA</name>
<dbReference type="Gene3D" id="2.20.110.10">
    <property type="entry name" value="Histone H3 K4-specific methyltransferase SET7/9 N-terminal domain"/>
    <property type="match status" value="1"/>
</dbReference>
<evidence type="ECO:0000256" key="4">
    <source>
        <dbReference type="ARBA" id="ARBA00039854"/>
    </source>
</evidence>
<dbReference type="SMART" id="SM00698">
    <property type="entry name" value="MORN"/>
    <property type="match status" value="3"/>
</dbReference>
<protein>
    <recommendedName>
        <fullName evidence="4">MORN repeat-containing protein 3</fullName>
    </recommendedName>
</protein>
<dbReference type="SUPFAM" id="SSF82185">
    <property type="entry name" value="Histone H3 K4-specific methyltransferase SET7/9 N-terminal domain"/>
    <property type="match status" value="1"/>
</dbReference>
<comment type="subcellular location">
    <subcellularLocation>
        <location evidence="1">Cytoplasmic vesicle</location>
        <location evidence="1">Secretory vesicle</location>
        <location evidence="1">Acrosome</location>
    </subcellularLocation>
</comment>
<evidence type="ECO:0000313" key="6">
    <source>
        <dbReference type="EnsemblPlants" id="Pp3c24_8110V3.2"/>
    </source>
</evidence>
<evidence type="ECO:0000256" key="2">
    <source>
        <dbReference type="ARBA" id="ARBA00022737"/>
    </source>
</evidence>
<dbReference type="GO" id="GO:0001669">
    <property type="term" value="C:acrosomal vesicle"/>
    <property type="evidence" value="ECO:0007669"/>
    <property type="project" value="UniProtKB-SubCell"/>
</dbReference>
<dbReference type="PANTHER" id="PTHR46511:SF1">
    <property type="entry name" value="MORN REPEAT-CONTAINING PROTEIN 3"/>
    <property type="match status" value="1"/>
</dbReference>
<reference evidence="6 7" key="1">
    <citation type="journal article" date="2008" name="Science">
        <title>The Physcomitrella genome reveals evolutionary insights into the conquest of land by plants.</title>
        <authorList>
            <person name="Rensing S."/>
            <person name="Lang D."/>
            <person name="Zimmer A."/>
            <person name="Terry A."/>
            <person name="Salamov A."/>
            <person name="Shapiro H."/>
            <person name="Nishiyama T."/>
            <person name="Perroud P.-F."/>
            <person name="Lindquist E."/>
            <person name="Kamisugi Y."/>
            <person name="Tanahashi T."/>
            <person name="Sakakibara K."/>
            <person name="Fujita T."/>
            <person name="Oishi K."/>
            <person name="Shin-I T."/>
            <person name="Kuroki Y."/>
            <person name="Toyoda A."/>
            <person name="Suzuki Y."/>
            <person name="Hashimoto A."/>
            <person name="Yamaguchi K."/>
            <person name="Sugano A."/>
            <person name="Kohara Y."/>
            <person name="Fujiyama A."/>
            <person name="Anterola A."/>
            <person name="Aoki S."/>
            <person name="Ashton N."/>
            <person name="Barbazuk W.B."/>
            <person name="Barker E."/>
            <person name="Bennetzen J."/>
            <person name="Bezanilla M."/>
            <person name="Blankenship R."/>
            <person name="Cho S.H."/>
            <person name="Dutcher S."/>
            <person name="Estelle M."/>
            <person name="Fawcett J.A."/>
            <person name="Gundlach H."/>
            <person name="Hanada K."/>
            <person name="Heyl A."/>
            <person name="Hicks K.A."/>
            <person name="Hugh J."/>
            <person name="Lohr M."/>
            <person name="Mayer K."/>
            <person name="Melkozernov A."/>
            <person name="Murata T."/>
            <person name="Nelson D."/>
            <person name="Pils B."/>
            <person name="Prigge M."/>
            <person name="Reiss B."/>
            <person name="Renner T."/>
            <person name="Rombauts S."/>
            <person name="Rushton P."/>
            <person name="Sanderfoot A."/>
            <person name="Schween G."/>
            <person name="Shiu S.-H."/>
            <person name="Stueber K."/>
            <person name="Theodoulou F.L."/>
            <person name="Tu H."/>
            <person name="Van de Peer Y."/>
            <person name="Verrier P.J."/>
            <person name="Waters E."/>
            <person name="Wood A."/>
            <person name="Yang L."/>
            <person name="Cove D."/>
            <person name="Cuming A."/>
            <person name="Hasebe M."/>
            <person name="Lucas S."/>
            <person name="Mishler D.B."/>
            <person name="Reski R."/>
            <person name="Grigoriev I."/>
            <person name="Quatrano R.S."/>
            <person name="Boore J.L."/>
        </authorList>
    </citation>
    <scope>NUCLEOTIDE SEQUENCE [LARGE SCALE GENOMIC DNA]</scope>
    <source>
        <strain evidence="6 7">cv. Gransden 2004</strain>
    </source>
</reference>
<reference evidence="6 7" key="2">
    <citation type="journal article" date="2018" name="Plant J.">
        <title>The Physcomitrella patens chromosome-scale assembly reveals moss genome structure and evolution.</title>
        <authorList>
            <person name="Lang D."/>
            <person name="Ullrich K.K."/>
            <person name="Murat F."/>
            <person name="Fuchs J."/>
            <person name="Jenkins J."/>
            <person name="Haas F.B."/>
            <person name="Piednoel M."/>
            <person name="Gundlach H."/>
            <person name="Van Bel M."/>
            <person name="Meyberg R."/>
            <person name="Vives C."/>
            <person name="Morata J."/>
            <person name="Symeonidi A."/>
            <person name="Hiss M."/>
            <person name="Muchero W."/>
            <person name="Kamisugi Y."/>
            <person name="Saleh O."/>
            <person name="Blanc G."/>
            <person name="Decker E.L."/>
            <person name="van Gessel N."/>
            <person name="Grimwood J."/>
            <person name="Hayes R.D."/>
            <person name="Graham S.W."/>
            <person name="Gunter L.E."/>
            <person name="McDaniel S.F."/>
            <person name="Hoernstein S.N.W."/>
            <person name="Larsson A."/>
            <person name="Li F.W."/>
            <person name="Perroud P.F."/>
            <person name="Phillips J."/>
            <person name="Ranjan P."/>
            <person name="Rokshar D.S."/>
            <person name="Rothfels C.J."/>
            <person name="Schneider L."/>
            <person name="Shu S."/>
            <person name="Stevenson D.W."/>
            <person name="Thummler F."/>
            <person name="Tillich M."/>
            <person name="Villarreal Aguilar J.C."/>
            <person name="Widiez T."/>
            <person name="Wong G.K."/>
            <person name="Wymore A."/>
            <person name="Zhang Y."/>
            <person name="Zimmer A.D."/>
            <person name="Quatrano R.S."/>
            <person name="Mayer K.F.X."/>
            <person name="Goodstein D."/>
            <person name="Casacuberta J.M."/>
            <person name="Vandepoele K."/>
            <person name="Reski R."/>
            <person name="Cuming A.C."/>
            <person name="Tuskan G.A."/>
            <person name="Maumus F."/>
            <person name="Salse J."/>
            <person name="Schmutz J."/>
            <person name="Rensing S.A."/>
        </authorList>
    </citation>
    <scope>NUCLEOTIDE SEQUENCE [LARGE SCALE GENOMIC DNA]</scope>
    <source>
        <strain evidence="6 7">cv. Gransden 2004</strain>
    </source>
</reference>
<reference evidence="6" key="3">
    <citation type="submission" date="2020-12" db="UniProtKB">
        <authorList>
            <consortium name="EnsemblPlants"/>
        </authorList>
    </citation>
    <scope>IDENTIFICATION</scope>
</reference>
<dbReference type="Pfam" id="PF02493">
    <property type="entry name" value="MORN"/>
    <property type="match status" value="3"/>
</dbReference>
<evidence type="ECO:0000313" key="7">
    <source>
        <dbReference type="Proteomes" id="UP000006727"/>
    </source>
</evidence>